<evidence type="ECO:0000256" key="1">
    <source>
        <dbReference type="SAM" id="MobiDB-lite"/>
    </source>
</evidence>
<dbReference type="Proteomes" id="UP001497392">
    <property type="component" value="Unassembled WGS sequence"/>
</dbReference>
<name>A0ABP1GAZ4_9CHLO</name>
<feature type="region of interest" description="Disordered" evidence="1">
    <location>
        <begin position="12"/>
        <end position="44"/>
    </location>
</feature>
<reference evidence="2 3" key="1">
    <citation type="submission" date="2024-06" db="EMBL/GenBank/DDBJ databases">
        <authorList>
            <person name="Kraege A."/>
            <person name="Thomma B."/>
        </authorList>
    </citation>
    <scope>NUCLEOTIDE SEQUENCE [LARGE SCALE GENOMIC DNA]</scope>
</reference>
<dbReference type="Pfam" id="PF13424">
    <property type="entry name" value="TPR_12"/>
    <property type="match status" value="1"/>
</dbReference>
<dbReference type="Gene3D" id="1.25.40.10">
    <property type="entry name" value="Tetratricopeptide repeat domain"/>
    <property type="match status" value="2"/>
</dbReference>
<dbReference type="InterPro" id="IPR011990">
    <property type="entry name" value="TPR-like_helical_dom_sf"/>
</dbReference>
<accession>A0ABP1GAZ4</accession>
<evidence type="ECO:0000313" key="2">
    <source>
        <dbReference type="EMBL" id="CAL5227303.1"/>
    </source>
</evidence>
<gene>
    <name evidence="2" type="primary">g10238</name>
    <name evidence="2" type="ORF">VP750_LOCUS9209</name>
</gene>
<sequence length="418" mass="46380">MLESIAQATKKEAWLREPQPANSAPAGGQVLAPEPFDASTEPNESAVEQACERMILEAVRLLQEGQLEQAEYLLEEGLRYVEDALPDIAGVASLLDQLALVQFLLDKLPEAEASARRMSDIAGRLFGQDDAAKAMCNLRLGAVLAGQGRWQEAVPLLSQAHDALSSAFGTEYEALGEADFYLALKHVTEATEVNLADINESLIEALQRMHKNVGVGKLLVISALREHHRVLDNTIKLEDWSRAEALFVQEMRLHEAMDPRGEGLSLLHYQFSTLQFILGKLEDAQKLAQQSYDLALHTYKAESDQAMLRRHRIGTIAAEQKDTAQAEQYLSHSQQHFSKRLGGDNPITGEARFYLALSRLRVLDTKLKGADPFDRILGPGQRGDLLRELTQGLEAMAKGFGPEHMLVRKAEQLQRLCL</sequence>
<dbReference type="SUPFAM" id="SSF48452">
    <property type="entry name" value="TPR-like"/>
    <property type="match status" value="2"/>
</dbReference>
<comment type="caution">
    <text evidence="2">The sequence shown here is derived from an EMBL/GenBank/DDBJ whole genome shotgun (WGS) entry which is preliminary data.</text>
</comment>
<keyword evidence="3" id="KW-1185">Reference proteome</keyword>
<proteinExistence type="predicted"/>
<protein>
    <submittedName>
        <fullName evidence="2">G10238 protein</fullName>
    </submittedName>
</protein>
<evidence type="ECO:0000313" key="3">
    <source>
        <dbReference type="Proteomes" id="UP001497392"/>
    </source>
</evidence>
<organism evidence="2 3">
    <name type="scientific">Coccomyxa viridis</name>
    <dbReference type="NCBI Taxonomy" id="1274662"/>
    <lineage>
        <taxon>Eukaryota</taxon>
        <taxon>Viridiplantae</taxon>
        <taxon>Chlorophyta</taxon>
        <taxon>core chlorophytes</taxon>
        <taxon>Trebouxiophyceae</taxon>
        <taxon>Trebouxiophyceae incertae sedis</taxon>
        <taxon>Coccomyxaceae</taxon>
        <taxon>Coccomyxa</taxon>
    </lineage>
</organism>
<dbReference type="EMBL" id="CAXHTA020000017">
    <property type="protein sequence ID" value="CAL5227303.1"/>
    <property type="molecule type" value="Genomic_DNA"/>
</dbReference>